<keyword evidence="4" id="KW-0233">DNA recombination</keyword>
<dbReference type="CDD" id="cd01189">
    <property type="entry name" value="INT_ICEBs1_C_like"/>
    <property type="match status" value="1"/>
</dbReference>
<dbReference type="InterPro" id="IPR011010">
    <property type="entry name" value="DNA_brk_join_enz"/>
</dbReference>
<dbReference type="InterPro" id="IPR010998">
    <property type="entry name" value="Integrase_recombinase_N"/>
</dbReference>
<evidence type="ECO:0000256" key="5">
    <source>
        <dbReference type="PROSITE-ProRule" id="PRU01248"/>
    </source>
</evidence>
<reference evidence="10 11" key="2">
    <citation type="submission" date="2019-09" db="EMBL/GenBank/DDBJ databases">
        <authorList>
            <person name="Jin C."/>
        </authorList>
    </citation>
    <scope>NUCLEOTIDE SEQUENCE [LARGE SCALE GENOMIC DNA]</scope>
    <source>
        <strain evidence="10 11">AN110305</strain>
    </source>
</reference>
<dbReference type="InterPro" id="IPR036388">
    <property type="entry name" value="WH-like_DNA-bd_sf"/>
</dbReference>
<proteinExistence type="predicted"/>
<dbReference type="InterPro" id="IPR002104">
    <property type="entry name" value="Integrase_catalytic"/>
</dbReference>
<sequence length="609" mass="67692">MARTAGRRPTRQRGNIEELPSGALRVRVYAGTDPVTKRRHNLVETVPAGPKAWEEAEQVRTRLLNQIDERRNPRTNATLNQLLDRYLTTERFTGEASTLRGYRRYAKNHIRPLIGGEKAGEIDGDILDSFYAELRRCRDHCDRRHRIDHRTAQKHTCDKRCAPHQCLPLAASTVRQIHFILSGAFKRAVRWRWTATNPISQAEPPAPPKPAPQPPSTDEAALLLTEAWKDPDWGTLVWLAMTTGARRAELCALRWRHVDLVEGVLTLHRSIGQDEDGKPKEKDTKDHQQRRVALDPETVAALTRHWQRCGTRAKVLGLVIGPDAFVFSLAPDNSAHLLPDTVTQRYDRMAQRLGLHTTIHKLRHYSATELIAAGVDVRTIAGRLGHSGGGTTTLRVYAAWVSESDQRASTALMNRIPALPALPADPREQSKVDPHSPYEKIAAAIRQRILDGELKVGDPAPSLKDIAAEHQVAAGTAHRAMALLKEWGLVEASRGRRAVVVSTEALPSREPTNSEPSQPVGILATTVTAPSGAVGVERKALELEIRRKGYVVAKLTAEADPEELGELRQLLVDGILRDGYDESRIAEYEMDVHYLGNPDLLMTFVASAR</sequence>
<feature type="compositionally biased region" description="Pro residues" evidence="6">
    <location>
        <begin position="204"/>
        <end position="215"/>
    </location>
</feature>
<keyword evidence="11" id="KW-1185">Reference proteome</keyword>
<feature type="domain" description="Core-binding (CB)" evidence="9">
    <location>
        <begin position="77"/>
        <end position="189"/>
    </location>
</feature>
<dbReference type="SUPFAM" id="SSF56349">
    <property type="entry name" value="DNA breaking-rejoining enzymes"/>
    <property type="match status" value="1"/>
</dbReference>
<evidence type="ECO:0000313" key="10">
    <source>
        <dbReference type="EMBL" id="KAA2265233.1"/>
    </source>
</evidence>
<organism evidence="10 11">
    <name type="scientific">Solihabitans fulvus</name>
    <dbReference type="NCBI Taxonomy" id="1892852"/>
    <lineage>
        <taxon>Bacteria</taxon>
        <taxon>Bacillati</taxon>
        <taxon>Actinomycetota</taxon>
        <taxon>Actinomycetes</taxon>
        <taxon>Pseudonocardiales</taxon>
        <taxon>Pseudonocardiaceae</taxon>
        <taxon>Solihabitans</taxon>
    </lineage>
</organism>
<gene>
    <name evidence="10" type="ORF">F0L68_05150</name>
</gene>
<evidence type="ECO:0000256" key="2">
    <source>
        <dbReference type="ARBA" id="ARBA00023125"/>
    </source>
</evidence>
<evidence type="ECO:0000256" key="3">
    <source>
        <dbReference type="ARBA" id="ARBA00023163"/>
    </source>
</evidence>
<evidence type="ECO:0000256" key="1">
    <source>
        <dbReference type="ARBA" id="ARBA00023015"/>
    </source>
</evidence>
<evidence type="ECO:0000313" key="11">
    <source>
        <dbReference type="Proteomes" id="UP000323454"/>
    </source>
</evidence>
<dbReference type="PROSITE" id="PS51900">
    <property type="entry name" value="CB"/>
    <property type="match status" value="1"/>
</dbReference>
<evidence type="ECO:0000256" key="4">
    <source>
        <dbReference type="ARBA" id="ARBA00023172"/>
    </source>
</evidence>
<comment type="caution">
    <text evidence="10">The sequence shown here is derived from an EMBL/GenBank/DDBJ whole genome shotgun (WGS) entry which is preliminary data.</text>
</comment>
<feature type="domain" description="Tyr recombinase" evidence="8">
    <location>
        <begin position="210"/>
        <end position="411"/>
    </location>
</feature>
<dbReference type="InterPro" id="IPR036390">
    <property type="entry name" value="WH_DNA-bd_sf"/>
</dbReference>
<dbReference type="GO" id="GO:0015074">
    <property type="term" value="P:DNA integration"/>
    <property type="evidence" value="ECO:0007669"/>
    <property type="project" value="InterPro"/>
</dbReference>
<dbReference type="Gene3D" id="1.10.443.10">
    <property type="entry name" value="Intergrase catalytic core"/>
    <property type="match status" value="1"/>
</dbReference>
<evidence type="ECO:0000259" key="9">
    <source>
        <dbReference type="PROSITE" id="PS51900"/>
    </source>
</evidence>
<dbReference type="PANTHER" id="PTHR30349:SF91">
    <property type="entry name" value="INTA PROTEIN"/>
    <property type="match status" value="1"/>
</dbReference>
<dbReference type="Pfam" id="PF00392">
    <property type="entry name" value="GntR"/>
    <property type="match status" value="1"/>
</dbReference>
<dbReference type="GO" id="GO:0003677">
    <property type="term" value="F:DNA binding"/>
    <property type="evidence" value="ECO:0007669"/>
    <property type="project" value="UniProtKB-UniRule"/>
</dbReference>
<dbReference type="SUPFAM" id="SSF46785">
    <property type="entry name" value="Winged helix' DNA-binding domain"/>
    <property type="match status" value="1"/>
</dbReference>
<dbReference type="Gene3D" id="1.10.150.130">
    <property type="match status" value="1"/>
</dbReference>
<dbReference type="InterPro" id="IPR050090">
    <property type="entry name" value="Tyrosine_recombinase_XerCD"/>
</dbReference>
<dbReference type="SMART" id="SM00345">
    <property type="entry name" value="HTH_GNTR"/>
    <property type="match status" value="1"/>
</dbReference>
<dbReference type="RefSeq" id="WP_149848268.1">
    <property type="nucleotide sequence ID" value="NZ_VUOB01000008.1"/>
</dbReference>
<keyword evidence="2 5" id="KW-0238">DNA-binding</keyword>
<evidence type="ECO:0000259" key="7">
    <source>
        <dbReference type="PROSITE" id="PS50949"/>
    </source>
</evidence>
<keyword evidence="3" id="KW-0804">Transcription</keyword>
<protein>
    <submittedName>
        <fullName evidence="10">Tyrosine-type recombinase/integrase</fullName>
    </submittedName>
</protein>
<dbReference type="PANTHER" id="PTHR30349">
    <property type="entry name" value="PHAGE INTEGRASE-RELATED"/>
    <property type="match status" value="1"/>
</dbReference>
<feature type="domain" description="HTH gntR-type" evidence="7">
    <location>
        <begin position="435"/>
        <end position="504"/>
    </location>
</feature>
<dbReference type="GO" id="GO:0006310">
    <property type="term" value="P:DNA recombination"/>
    <property type="evidence" value="ECO:0007669"/>
    <property type="project" value="UniProtKB-KW"/>
</dbReference>
<dbReference type="AlphaFoldDB" id="A0A5B2XPC9"/>
<accession>A0A5B2XPC9</accession>
<dbReference type="Pfam" id="PF00589">
    <property type="entry name" value="Phage_integrase"/>
    <property type="match status" value="1"/>
</dbReference>
<reference evidence="10 11" key="1">
    <citation type="submission" date="2019-09" db="EMBL/GenBank/DDBJ databases">
        <title>Goodfellowia gen. nov., a new genus of the Pseudonocardineae related to Actinoalloteichus, containing Goodfellowia coeruleoviolacea gen. nov., comb. nov. gen. nov., comb. nov.</title>
        <authorList>
            <person name="Labeda D."/>
        </authorList>
    </citation>
    <scope>NUCLEOTIDE SEQUENCE [LARGE SCALE GENOMIC DNA]</scope>
    <source>
        <strain evidence="10 11">AN110305</strain>
    </source>
</reference>
<dbReference type="GO" id="GO:0003700">
    <property type="term" value="F:DNA-binding transcription factor activity"/>
    <property type="evidence" value="ECO:0007669"/>
    <property type="project" value="InterPro"/>
</dbReference>
<dbReference type="CDD" id="cd07377">
    <property type="entry name" value="WHTH_GntR"/>
    <property type="match status" value="1"/>
</dbReference>
<keyword evidence="1" id="KW-0805">Transcription regulation</keyword>
<dbReference type="PROSITE" id="PS51898">
    <property type="entry name" value="TYR_RECOMBINASE"/>
    <property type="match status" value="1"/>
</dbReference>
<evidence type="ECO:0000256" key="6">
    <source>
        <dbReference type="SAM" id="MobiDB-lite"/>
    </source>
</evidence>
<dbReference type="Gene3D" id="1.10.10.10">
    <property type="entry name" value="Winged helix-like DNA-binding domain superfamily/Winged helix DNA-binding domain"/>
    <property type="match status" value="1"/>
</dbReference>
<dbReference type="InterPro" id="IPR000524">
    <property type="entry name" value="Tscrpt_reg_HTH_GntR"/>
</dbReference>
<name>A0A5B2XPC9_9PSEU</name>
<dbReference type="Proteomes" id="UP000323454">
    <property type="component" value="Unassembled WGS sequence"/>
</dbReference>
<dbReference type="InterPro" id="IPR013762">
    <property type="entry name" value="Integrase-like_cat_sf"/>
</dbReference>
<feature type="region of interest" description="Disordered" evidence="6">
    <location>
        <begin position="197"/>
        <end position="217"/>
    </location>
</feature>
<evidence type="ECO:0000259" key="8">
    <source>
        <dbReference type="PROSITE" id="PS51898"/>
    </source>
</evidence>
<dbReference type="EMBL" id="VUOB01000008">
    <property type="protein sequence ID" value="KAA2265233.1"/>
    <property type="molecule type" value="Genomic_DNA"/>
</dbReference>
<dbReference type="OrthoDB" id="4326943at2"/>
<dbReference type="PROSITE" id="PS50949">
    <property type="entry name" value="HTH_GNTR"/>
    <property type="match status" value="1"/>
</dbReference>
<dbReference type="InterPro" id="IPR044068">
    <property type="entry name" value="CB"/>
</dbReference>